<feature type="chain" id="PRO_5038339601" description="Flavodoxin-like domain-containing protein" evidence="2">
    <location>
        <begin position="21"/>
        <end position="328"/>
    </location>
</feature>
<feature type="domain" description="Cyclophilin-like" evidence="4">
    <location>
        <begin position="214"/>
        <end position="323"/>
    </location>
</feature>
<dbReference type="GO" id="GO:0010181">
    <property type="term" value="F:FMN binding"/>
    <property type="evidence" value="ECO:0007669"/>
    <property type="project" value="InterPro"/>
</dbReference>
<evidence type="ECO:0000259" key="4">
    <source>
        <dbReference type="Pfam" id="PF18050"/>
    </source>
</evidence>
<evidence type="ECO:0000259" key="3">
    <source>
        <dbReference type="Pfam" id="PF12682"/>
    </source>
</evidence>
<dbReference type="NCBIfam" id="NF005501">
    <property type="entry name" value="PRK07116.1"/>
    <property type="match status" value="1"/>
</dbReference>
<evidence type="ECO:0008006" key="7">
    <source>
        <dbReference type="Google" id="ProtNLM"/>
    </source>
</evidence>
<dbReference type="Pfam" id="PF18050">
    <property type="entry name" value="Cyclophil_like2"/>
    <property type="match status" value="1"/>
</dbReference>
<comment type="caution">
    <text evidence="5">The sequence shown here is derived from an EMBL/GenBank/DDBJ whole genome shotgun (WGS) entry which is preliminary data.</text>
</comment>
<dbReference type="PROSITE" id="PS51257">
    <property type="entry name" value="PROKAR_LIPOPROTEIN"/>
    <property type="match status" value="1"/>
</dbReference>
<dbReference type="InterPro" id="IPR008254">
    <property type="entry name" value="Flavodoxin/NO_synth"/>
</dbReference>
<dbReference type="SUPFAM" id="SSF52218">
    <property type="entry name" value="Flavoproteins"/>
    <property type="match status" value="1"/>
</dbReference>
<name>A0A6N8U5B3_9FIRM</name>
<dbReference type="AlphaFoldDB" id="A0A6N8U5B3"/>
<dbReference type="Proteomes" id="UP000434036">
    <property type="component" value="Unassembled WGS sequence"/>
</dbReference>
<dbReference type="Pfam" id="PF12682">
    <property type="entry name" value="Flavodoxin_4"/>
    <property type="match status" value="1"/>
</dbReference>
<evidence type="ECO:0000313" key="5">
    <source>
        <dbReference type="EMBL" id="MXQ73071.1"/>
    </source>
</evidence>
<proteinExistence type="predicted"/>
<feature type="domain" description="Flavodoxin-like" evidence="3">
    <location>
        <begin position="44"/>
        <end position="195"/>
    </location>
</feature>
<gene>
    <name evidence="5" type="ORF">GSF08_03860</name>
</gene>
<dbReference type="EMBL" id="WUUQ01000001">
    <property type="protein sequence ID" value="MXQ73071.1"/>
    <property type="molecule type" value="Genomic_DNA"/>
</dbReference>
<feature type="region of interest" description="Disordered" evidence="1">
    <location>
        <begin position="81"/>
        <end position="100"/>
    </location>
</feature>
<dbReference type="PANTHER" id="PTHR39201:SF1">
    <property type="entry name" value="FLAVODOXIN-LIKE DOMAIN-CONTAINING PROTEIN"/>
    <property type="match status" value="1"/>
</dbReference>
<reference evidence="5 6" key="2">
    <citation type="submission" date="2020-01" db="EMBL/GenBank/DDBJ databases">
        <title>Clostridiaceae sp. nov. isolated from the gut of human by culturomics.</title>
        <authorList>
            <person name="Chang Y."/>
        </authorList>
    </citation>
    <scope>NUCLEOTIDE SEQUENCE [LARGE SCALE GENOMIC DNA]</scope>
    <source>
        <strain evidence="5 6">DONG20-135</strain>
    </source>
</reference>
<evidence type="ECO:0000256" key="1">
    <source>
        <dbReference type="SAM" id="MobiDB-lite"/>
    </source>
</evidence>
<dbReference type="GO" id="GO:0016651">
    <property type="term" value="F:oxidoreductase activity, acting on NAD(P)H"/>
    <property type="evidence" value="ECO:0007669"/>
    <property type="project" value="UniProtKB-ARBA"/>
</dbReference>
<dbReference type="PANTHER" id="PTHR39201">
    <property type="entry name" value="EXPORTED PROTEIN-RELATED"/>
    <property type="match status" value="1"/>
</dbReference>
<organism evidence="5 6">
    <name type="scientific">Copranaerobaculum intestinale</name>
    <dbReference type="NCBI Taxonomy" id="2692629"/>
    <lineage>
        <taxon>Bacteria</taxon>
        <taxon>Bacillati</taxon>
        <taxon>Bacillota</taxon>
        <taxon>Erysipelotrichia</taxon>
        <taxon>Erysipelotrichales</taxon>
        <taxon>Erysipelotrichaceae</taxon>
        <taxon>Copranaerobaculum</taxon>
    </lineage>
</organism>
<dbReference type="Gene3D" id="3.40.50.360">
    <property type="match status" value="1"/>
</dbReference>
<sequence length="328" mass="36859">MKRICMLAVITLLISGFTGCTQTDKKPKDEHKEQLTEKQTDTNVLVAYFSNTGTTEGIAEMIADETQGTLYEIQPENSYTEEDLNYQDTDSRSSREQADSSIRPKILKSIDHMEAFDVIFLGYPIWMGDAPKIIHTFLESYDFSQKQIIPFCTSGSSDITSSAEVLKALVPNTKWLSGRRFSKESSPQDVQKWISALTSTHSEDKTKAKAKLYLKINNHVLETDLIDHASTQALLALLKEHDLTISMRDFNGFEKVGEIGTTLPRTDESLTTKAGDLILYEGNQFIIYYDVNTWKLTKLGEIKNCSENELKSILGKGEVNVTLSLSKN</sequence>
<dbReference type="InterPro" id="IPR041183">
    <property type="entry name" value="Cyclophilin-like"/>
</dbReference>
<protein>
    <recommendedName>
        <fullName evidence="7">Flavodoxin-like domain-containing protein</fullName>
    </recommendedName>
</protein>
<evidence type="ECO:0000256" key="2">
    <source>
        <dbReference type="SAM" id="SignalP"/>
    </source>
</evidence>
<keyword evidence="6" id="KW-1185">Reference proteome</keyword>
<dbReference type="InterPro" id="IPR029039">
    <property type="entry name" value="Flavoprotein-like_sf"/>
</dbReference>
<accession>A0A6N8U5B3</accession>
<feature type="compositionally biased region" description="Basic and acidic residues" evidence="1">
    <location>
        <begin position="89"/>
        <end position="98"/>
    </location>
</feature>
<keyword evidence="2" id="KW-0732">Signal</keyword>
<feature type="signal peptide" evidence="2">
    <location>
        <begin position="1"/>
        <end position="20"/>
    </location>
</feature>
<dbReference type="RefSeq" id="WP_160624496.1">
    <property type="nucleotide sequence ID" value="NZ_WUUQ01000001.1"/>
</dbReference>
<evidence type="ECO:0000313" key="6">
    <source>
        <dbReference type="Proteomes" id="UP000434036"/>
    </source>
</evidence>
<reference evidence="5 6" key="1">
    <citation type="submission" date="2019-12" db="EMBL/GenBank/DDBJ databases">
        <authorList>
            <person name="Yang R."/>
        </authorList>
    </citation>
    <scope>NUCLEOTIDE SEQUENCE [LARGE SCALE GENOMIC DNA]</scope>
    <source>
        <strain evidence="5 6">DONG20-135</strain>
    </source>
</reference>